<accession>A0A7S4QIP7</accession>
<evidence type="ECO:0000256" key="1">
    <source>
        <dbReference type="SAM" id="MobiDB-lite"/>
    </source>
</evidence>
<evidence type="ECO:0000313" key="2">
    <source>
        <dbReference type="EMBL" id="CAE4582789.1"/>
    </source>
</evidence>
<proteinExistence type="predicted"/>
<dbReference type="AlphaFoldDB" id="A0A7S4QIP7"/>
<reference evidence="2" key="1">
    <citation type="submission" date="2021-01" db="EMBL/GenBank/DDBJ databases">
        <authorList>
            <person name="Corre E."/>
            <person name="Pelletier E."/>
            <person name="Niang G."/>
            <person name="Scheremetjew M."/>
            <person name="Finn R."/>
            <person name="Kale V."/>
            <person name="Holt S."/>
            <person name="Cochrane G."/>
            <person name="Meng A."/>
            <person name="Brown T."/>
            <person name="Cohen L."/>
        </authorList>
    </citation>
    <scope>NUCLEOTIDE SEQUENCE</scope>
    <source>
        <strain evidence="2">GSO104</strain>
    </source>
</reference>
<feature type="region of interest" description="Disordered" evidence="1">
    <location>
        <begin position="187"/>
        <end position="238"/>
    </location>
</feature>
<protein>
    <submittedName>
        <fullName evidence="2">Uncharacterized protein</fullName>
    </submittedName>
</protein>
<sequence>MAEAPKQMQFLKRRMPSRIDHLRRVVGSPNRVTFCNPLVTSVIEIPSVSHRPALKQRLFYSAGDINDFRYERDRIKEAVLRRSQHHQEHDNGPLSLIRSILPPQQPTPQHAQETTAPRMPLHSHDMGARAAPPPRMPLHSHDMGARAAPPPASNTNSQRPRFSLPSYLRREKTLTPMPLILTKDPFVAEPPQSTLPQFRSIRDREADDAPRSTRGGLILSWPERKGSNARSKSNSTSRENLSAFSWYVDQMQQPAASLL</sequence>
<dbReference type="EMBL" id="HBNS01002992">
    <property type="protein sequence ID" value="CAE4582789.1"/>
    <property type="molecule type" value="Transcribed_RNA"/>
</dbReference>
<gene>
    <name evidence="2" type="ORF">DBRI00130_LOCUS2413</name>
</gene>
<feature type="compositionally biased region" description="Basic and acidic residues" evidence="1">
    <location>
        <begin position="200"/>
        <end position="211"/>
    </location>
</feature>
<organism evidence="2">
    <name type="scientific">Ditylum brightwellii</name>
    <dbReference type="NCBI Taxonomy" id="49249"/>
    <lineage>
        <taxon>Eukaryota</taxon>
        <taxon>Sar</taxon>
        <taxon>Stramenopiles</taxon>
        <taxon>Ochrophyta</taxon>
        <taxon>Bacillariophyta</taxon>
        <taxon>Mediophyceae</taxon>
        <taxon>Lithodesmiophycidae</taxon>
        <taxon>Lithodesmiales</taxon>
        <taxon>Lithodesmiaceae</taxon>
        <taxon>Ditylum</taxon>
    </lineage>
</organism>
<name>A0A7S4QIP7_9STRA</name>
<feature type="compositionally biased region" description="Polar residues" evidence="1">
    <location>
        <begin position="228"/>
        <end position="238"/>
    </location>
</feature>
<feature type="region of interest" description="Disordered" evidence="1">
    <location>
        <begin position="102"/>
        <end position="162"/>
    </location>
</feature>